<reference evidence="1 2" key="1">
    <citation type="journal article" date="2017" name="ISME J.">
        <title>Energy and carbon metabolisms in a deep terrestrial subsurface fluid microbial community.</title>
        <authorList>
            <person name="Momper L."/>
            <person name="Jungbluth S.P."/>
            <person name="Lee M.D."/>
            <person name="Amend J.P."/>
        </authorList>
    </citation>
    <scope>NUCLEOTIDE SEQUENCE [LARGE SCALE GENOMIC DNA]</scope>
    <source>
        <strain evidence="1">SURF_26</strain>
    </source>
</reference>
<dbReference type="EMBL" id="QZJZ01000039">
    <property type="protein sequence ID" value="RJP59901.1"/>
    <property type="molecule type" value="Genomic_DNA"/>
</dbReference>
<feature type="non-terminal residue" evidence="1">
    <location>
        <position position="1"/>
    </location>
</feature>
<name>A0A3A4REA7_9BACT</name>
<evidence type="ECO:0000313" key="2">
    <source>
        <dbReference type="Proteomes" id="UP000266426"/>
    </source>
</evidence>
<accession>A0A3A4REA7</accession>
<dbReference type="SUPFAM" id="SSF53067">
    <property type="entry name" value="Actin-like ATPase domain"/>
    <property type="match status" value="1"/>
</dbReference>
<dbReference type="Gene3D" id="3.30.420.150">
    <property type="entry name" value="Exopolyphosphatase. Domain 2"/>
    <property type="match status" value="1"/>
</dbReference>
<organism evidence="1 2">
    <name type="scientific">Candidatus Auribacter fodinae</name>
    <dbReference type="NCBI Taxonomy" id="2093366"/>
    <lineage>
        <taxon>Bacteria</taxon>
        <taxon>Pseudomonadati</taxon>
        <taxon>Candidatus Auribacterota</taxon>
        <taxon>Candidatus Auribacteria</taxon>
        <taxon>Candidatus Auribacterales</taxon>
        <taxon>Candidatus Auribacteraceae</taxon>
        <taxon>Candidatus Auribacter</taxon>
    </lineage>
</organism>
<evidence type="ECO:0000313" key="1">
    <source>
        <dbReference type="EMBL" id="RJP59901.1"/>
    </source>
</evidence>
<proteinExistence type="predicted"/>
<protein>
    <recommendedName>
        <fullName evidence="3">Ppx/GppA phosphatase domain-containing protein</fullName>
    </recommendedName>
</protein>
<dbReference type="Proteomes" id="UP000266426">
    <property type="component" value="Unassembled WGS sequence"/>
</dbReference>
<comment type="caution">
    <text evidence="1">The sequence shown here is derived from an EMBL/GenBank/DDBJ whole genome shotgun (WGS) entry which is preliminary data.</text>
</comment>
<evidence type="ECO:0008006" key="3">
    <source>
        <dbReference type="Google" id="ProtNLM"/>
    </source>
</evidence>
<dbReference type="InterPro" id="IPR043129">
    <property type="entry name" value="ATPase_NBD"/>
</dbReference>
<gene>
    <name evidence="1" type="ORF">C4541_05045</name>
</gene>
<sequence>VHIHNDPPLDLEINQLKENIEVTISSLREKIPPAIHCFCFGGTLTTLAMIIHSTVNVVETENKILSADTLLSFMESIRSLTDREIGIRFAQYMDKGRESVLRTGTYILLFIMQYLNIREVTVTNQGILYGTLHKKFDSIQQTGNCI</sequence>
<dbReference type="AlphaFoldDB" id="A0A3A4REA7"/>